<keyword evidence="4 9" id="KW-0808">Transferase</keyword>
<keyword evidence="5" id="KW-0443">Lipid metabolism</keyword>
<dbReference type="KEGG" id="mri:Mal4_09930"/>
<organism evidence="9 10">
    <name type="scientific">Maioricimonas rarisocia</name>
    <dbReference type="NCBI Taxonomy" id="2528026"/>
    <lineage>
        <taxon>Bacteria</taxon>
        <taxon>Pseudomonadati</taxon>
        <taxon>Planctomycetota</taxon>
        <taxon>Planctomycetia</taxon>
        <taxon>Planctomycetales</taxon>
        <taxon>Planctomycetaceae</taxon>
        <taxon>Maioricimonas</taxon>
    </lineage>
</organism>
<evidence type="ECO:0000256" key="2">
    <source>
        <dbReference type="ARBA" id="ARBA00022516"/>
    </source>
</evidence>
<evidence type="ECO:0000256" key="3">
    <source>
        <dbReference type="ARBA" id="ARBA00022556"/>
    </source>
</evidence>
<dbReference type="OrthoDB" id="9807278at2"/>
<keyword evidence="2" id="KW-0444">Lipid biosynthesis</keyword>
<dbReference type="InterPro" id="IPR029098">
    <property type="entry name" value="Acetyltransf_C"/>
</dbReference>
<evidence type="ECO:0000259" key="7">
    <source>
        <dbReference type="Pfam" id="PF13720"/>
    </source>
</evidence>
<accession>A0A517Z2J4</accession>
<dbReference type="Proteomes" id="UP000320496">
    <property type="component" value="Chromosome"/>
</dbReference>
<gene>
    <name evidence="9" type="primary">lpxA_1</name>
    <name evidence="9" type="ORF">Mal4_09930</name>
</gene>
<keyword evidence="10" id="KW-1185">Reference proteome</keyword>
<dbReference type="NCBIfam" id="NF003657">
    <property type="entry name" value="PRK05289.1"/>
    <property type="match status" value="1"/>
</dbReference>
<dbReference type="PANTHER" id="PTHR43480:SF1">
    <property type="entry name" value="ACYL-[ACYL-CARRIER-PROTEIN]--UDP-N-ACETYLGLUCOSAMINE O-ACYLTRANSFERASE, MITOCHONDRIAL-RELATED"/>
    <property type="match status" value="1"/>
</dbReference>
<dbReference type="CDD" id="cd03351">
    <property type="entry name" value="LbH_UDP-GlcNAc_AT"/>
    <property type="match status" value="1"/>
</dbReference>
<evidence type="ECO:0000259" key="8">
    <source>
        <dbReference type="Pfam" id="PF25087"/>
    </source>
</evidence>
<dbReference type="GO" id="GO:0009245">
    <property type="term" value="P:lipid A biosynthetic process"/>
    <property type="evidence" value="ECO:0007669"/>
    <property type="project" value="UniProtKB-KW"/>
</dbReference>
<evidence type="ECO:0000313" key="10">
    <source>
        <dbReference type="Proteomes" id="UP000320496"/>
    </source>
</evidence>
<evidence type="ECO:0000256" key="1">
    <source>
        <dbReference type="ARBA" id="ARBA00022490"/>
    </source>
</evidence>
<keyword evidence="1" id="KW-0963">Cytoplasm</keyword>
<dbReference type="GO" id="GO:0016020">
    <property type="term" value="C:membrane"/>
    <property type="evidence" value="ECO:0007669"/>
    <property type="project" value="GOC"/>
</dbReference>
<dbReference type="Gene3D" id="2.160.10.10">
    <property type="entry name" value="Hexapeptide repeat proteins"/>
    <property type="match status" value="1"/>
</dbReference>
<dbReference type="Pfam" id="PF00132">
    <property type="entry name" value="Hexapep"/>
    <property type="match status" value="1"/>
</dbReference>
<dbReference type="InterPro" id="IPR037157">
    <property type="entry name" value="Acetyltransf_C_sf"/>
</dbReference>
<reference evidence="9 10" key="1">
    <citation type="submission" date="2019-02" db="EMBL/GenBank/DDBJ databases">
        <title>Deep-cultivation of Planctomycetes and their phenomic and genomic characterization uncovers novel biology.</title>
        <authorList>
            <person name="Wiegand S."/>
            <person name="Jogler M."/>
            <person name="Boedeker C."/>
            <person name="Pinto D."/>
            <person name="Vollmers J."/>
            <person name="Rivas-Marin E."/>
            <person name="Kohn T."/>
            <person name="Peeters S.H."/>
            <person name="Heuer A."/>
            <person name="Rast P."/>
            <person name="Oberbeckmann S."/>
            <person name="Bunk B."/>
            <person name="Jeske O."/>
            <person name="Meyerdierks A."/>
            <person name="Storesund J.E."/>
            <person name="Kallscheuer N."/>
            <person name="Luecker S."/>
            <person name="Lage O.M."/>
            <person name="Pohl T."/>
            <person name="Merkel B.J."/>
            <person name="Hornburger P."/>
            <person name="Mueller R.-W."/>
            <person name="Bruemmer F."/>
            <person name="Labrenz M."/>
            <person name="Spormann A.M."/>
            <person name="Op den Camp H."/>
            <person name="Overmann J."/>
            <person name="Amann R."/>
            <person name="Jetten M.S.M."/>
            <person name="Mascher T."/>
            <person name="Medema M.H."/>
            <person name="Devos D.P."/>
            <person name="Kaster A.-K."/>
            <person name="Ovreas L."/>
            <person name="Rohde M."/>
            <person name="Galperin M.Y."/>
            <person name="Jogler C."/>
        </authorList>
    </citation>
    <scope>NUCLEOTIDE SEQUENCE [LARGE SCALE GENOMIC DNA]</scope>
    <source>
        <strain evidence="9 10">Mal4</strain>
    </source>
</reference>
<dbReference type="InterPro" id="IPR010137">
    <property type="entry name" value="Lipid_A_LpxA"/>
</dbReference>
<feature type="domain" description="UDP N-acetylglucosamine O-acyltransferase C-terminal" evidence="7">
    <location>
        <begin position="174"/>
        <end position="253"/>
    </location>
</feature>
<name>A0A517Z2J4_9PLAN</name>
<dbReference type="EC" id="2.3.1.129" evidence="9"/>
<dbReference type="Gene3D" id="1.20.1180.10">
    <property type="entry name" value="Udp N-acetylglucosamine O-acyltransferase, C-terminal domain"/>
    <property type="match status" value="1"/>
</dbReference>
<dbReference type="GO" id="GO:0008780">
    <property type="term" value="F:acyl-[acyl-carrier-protein]-UDP-N-acetylglucosamine O-acyltransferase activity"/>
    <property type="evidence" value="ECO:0007669"/>
    <property type="project" value="UniProtKB-EC"/>
</dbReference>
<dbReference type="EMBL" id="CP036275">
    <property type="protein sequence ID" value="QDU36704.1"/>
    <property type="molecule type" value="Genomic_DNA"/>
</dbReference>
<keyword evidence="6 9" id="KW-0012">Acyltransferase</keyword>
<evidence type="ECO:0000256" key="6">
    <source>
        <dbReference type="ARBA" id="ARBA00023315"/>
    </source>
</evidence>
<dbReference type="PANTHER" id="PTHR43480">
    <property type="entry name" value="ACYL-[ACYL-CARRIER-PROTEIN]--UDP-N-ACETYLGLUCOSAMINE O-ACYLTRANSFERASE"/>
    <property type="match status" value="1"/>
</dbReference>
<dbReference type="PIRSF" id="PIRSF000456">
    <property type="entry name" value="UDP-GlcNAc_acltr"/>
    <property type="match status" value="1"/>
</dbReference>
<dbReference type="InterPro" id="IPR001451">
    <property type="entry name" value="Hexapep"/>
</dbReference>
<dbReference type="Pfam" id="PF13720">
    <property type="entry name" value="Acetyltransf_11"/>
    <property type="match status" value="1"/>
</dbReference>
<feature type="domain" description="Mannose-1-phosphate guanyltransferase C-terminal" evidence="8">
    <location>
        <begin position="5"/>
        <end position="95"/>
    </location>
</feature>
<dbReference type="AlphaFoldDB" id="A0A517Z2J4"/>
<keyword evidence="3" id="KW-0441">Lipid A biosynthesis</keyword>
<evidence type="ECO:0000256" key="5">
    <source>
        <dbReference type="ARBA" id="ARBA00023098"/>
    </source>
</evidence>
<dbReference type="RefSeq" id="WP_145367340.1">
    <property type="nucleotide sequence ID" value="NZ_CP036275.1"/>
</dbReference>
<dbReference type="NCBIfam" id="TIGR01852">
    <property type="entry name" value="lipid_A_lpxA"/>
    <property type="match status" value="1"/>
</dbReference>
<evidence type="ECO:0000313" key="9">
    <source>
        <dbReference type="EMBL" id="QDU36704.1"/>
    </source>
</evidence>
<sequence>MPVHPSAIIDASAEIHPTVQIGPHVVIDGPVRIGPHCRIAPSVVIMGHTTIGAECEIHAHAVIGDTPQDHAYEDGLSYCVIGNSCVIREGVTVHRGTADGSSTVIGDDCLLMTNSHVGHNCQVGDHVTLISGALLGGHVTVGPRAVISGNAAVHQFVRIGELAMISGLGKIVKDVPPFFMTDRDGAIVGVNRIGLLRAGLTSDERREINNAFRLIYRSSGGREAMIQRLDESLTTDAGRRLLAFMTEDSPRGVTRGRNRAPQKA</sequence>
<dbReference type="InterPro" id="IPR056729">
    <property type="entry name" value="GMPPB_C"/>
</dbReference>
<proteinExistence type="predicted"/>
<dbReference type="Pfam" id="PF25087">
    <property type="entry name" value="GMPPB_C"/>
    <property type="match status" value="1"/>
</dbReference>
<dbReference type="InterPro" id="IPR011004">
    <property type="entry name" value="Trimer_LpxA-like_sf"/>
</dbReference>
<evidence type="ECO:0000256" key="4">
    <source>
        <dbReference type="ARBA" id="ARBA00022679"/>
    </source>
</evidence>
<dbReference type="SUPFAM" id="SSF51161">
    <property type="entry name" value="Trimeric LpxA-like enzymes"/>
    <property type="match status" value="1"/>
</dbReference>
<protein>
    <submittedName>
        <fullName evidence="9">Acyl-[acyl-carrier-protein]--UDP-N-acetylglucosamine O-acyltransferase</fullName>
        <ecNumber evidence="9">2.3.1.129</ecNumber>
    </submittedName>
</protein>